<dbReference type="Gene3D" id="3.30.457.60">
    <property type="match status" value="1"/>
</dbReference>
<feature type="compositionally biased region" description="Basic and acidic residues" evidence="9">
    <location>
        <begin position="176"/>
        <end position="212"/>
    </location>
</feature>
<proteinExistence type="inferred from homology"/>
<comment type="caution">
    <text evidence="10">The sequence shown here is derived from an EMBL/GenBank/DDBJ whole genome shotgun (WGS) entry which is preliminary data.</text>
</comment>
<feature type="coiled-coil region" evidence="8">
    <location>
        <begin position="615"/>
        <end position="642"/>
    </location>
</feature>
<dbReference type="Pfam" id="PF05557">
    <property type="entry name" value="MAD"/>
    <property type="match status" value="1"/>
</dbReference>
<keyword evidence="7" id="KW-0131">Cell cycle</keyword>
<evidence type="ECO:0000256" key="7">
    <source>
        <dbReference type="ARBA" id="ARBA00023306"/>
    </source>
</evidence>
<dbReference type="EMBL" id="JBFCZG010000001">
    <property type="protein sequence ID" value="KAL3427526.1"/>
    <property type="molecule type" value="Genomic_DNA"/>
</dbReference>
<evidence type="ECO:0000256" key="8">
    <source>
        <dbReference type="SAM" id="Coils"/>
    </source>
</evidence>
<evidence type="ECO:0000256" key="3">
    <source>
        <dbReference type="ARBA" id="ARBA00022019"/>
    </source>
</evidence>
<keyword evidence="5" id="KW-0498">Mitosis</keyword>
<name>A0ABR4PW95_9HELO</name>
<reference evidence="10 11" key="1">
    <citation type="submission" date="2024-06" db="EMBL/GenBank/DDBJ databases">
        <title>Complete genome of Phlyctema vagabunda strain 19-DSS-EL-015.</title>
        <authorList>
            <person name="Fiorenzani C."/>
        </authorList>
    </citation>
    <scope>NUCLEOTIDE SEQUENCE [LARGE SCALE GENOMIC DNA]</scope>
    <source>
        <strain evidence="10 11">19-DSS-EL-015</strain>
    </source>
</reference>
<keyword evidence="4" id="KW-0132">Cell division</keyword>
<evidence type="ECO:0000256" key="6">
    <source>
        <dbReference type="ARBA" id="ARBA00023242"/>
    </source>
</evidence>
<accession>A0ABR4PW95</accession>
<evidence type="ECO:0000256" key="1">
    <source>
        <dbReference type="ARBA" id="ARBA00004123"/>
    </source>
</evidence>
<evidence type="ECO:0000256" key="5">
    <source>
        <dbReference type="ARBA" id="ARBA00022776"/>
    </source>
</evidence>
<keyword evidence="11" id="KW-1185">Reference proteome</keyword>
<feature type="region of interest" description="Disordered" evidence="9">
    <location>
        <begin position="497"/>
        <end position="523"/>
    </location>
</feature>
<feature type="region of interest" description="Disordered" evidence="9">
    <location>
        <begin position="1"/>
        <end position="84"/>
    </location>
</feature>
<feature type="compositionally biased region" description="Basic and acidic residues" evidence="9">
    <location>
        <begin position="71"/>
        <end position="84"/>
    </location>
</feature>
<keyword evidence="6" id="KW-0539">Nucleus</keyword>
<evidence type="ECO:0000256" key="2">
    <source>
        <dbReference type="ARBA" id="ARBA00008029"/>
    </source>
</evidence>
<evidence type="ECO:0000256" key="9">
    <source>
        <dbReference type="SAM" id="MobiDB-lite"/>
    </source>
</evidence>
<dbReference type="Proteomes" id="UP001629113">
    <property type="component" value="Unassembled WGS sequence"/>
</dbReference>
<feature type="compositionally biased region" description="Polar residues" evidence="9">
    <location>
        <begin position="15"/>
        <end position="48"/>
    </location>
</feature>
<dbReference type="InterPro" id="IPR008672">
    <property type="entry name" value="Mad1"/>
</dbReference>
<dbReference type="SUPFAM" id="SSF75704">
    <property type="entry name" value="Mitotic arrest deficient-like 1, Mad1"/>
    <property type="match status" value="1"/>
</dbReference>
<evidence type="ECO:0000256" key="4">
    <source>
        <dbReference type="ARBA" id="ARBA00022618"/>
    </source>
</evidence>
<dbReference type="PANTHER" id="PTHR23168">
    <property type="entry name" value="MITOTIC SPINDLE ASSEMBLY CHECKPOINT PROTEIN MAD1 MITOTIC ARREST DEFICIENT-LIKE PROTEIN 1"/>
    <property type="match status" value="1"/>
</dbReference>
<protein>
    <recommendedName>
        <fullName evidence="3">Spindle assembly checkpoint component MAD1</fullName>
    </recommendedName>
</protein>
<comment type="subcellular location">
    <subcellularLocation>
        <location evidence="1">Nucleus</location>
    </subcellularLocation>
</comment>
<feature type="coiled-coil region" evidence="8">
    <location>
        <begin position="388"/>
        <end position="422"/>
    </location>
</feature>
<dbReference type="Gene3D" id="6.10.250.90">
    <property type="match status" value="1"/>
</dbReference>
<evidence type="ECO:0000313" key="10">
    <source>
        <dbReference type="EMBL" id="KAL3427526.1"/>
    </source>
</evidence>
<feature type="region of interest" description="Disordered" evidence="9">
    <location>
        <begin position="176"/>
        <end position="215"/>
    </location>
</feature>
<organism evidence="10 11">
    <name type="scientific">Phlyctema vagabunda</name>
    <dbReference type="NCBI Taxonomy" id="108571"/>
    <lineage>
        <taxon>Eukaryota</taxon>
        <taxon>Fungi</taxon>
        <taxon>Dikarya</taxon>
        <taxon>Ascomycota</taxon>
        <taxon>Pezizomycotina</taxon>
        <taxon>Leotiomycetes</taxon>
        <taxon>Helotiales</taxon>
        <taxon>Dermateaceae</taxon>
        <taxon>Phlyctema</taxon>
    </lineage>
</organism>
<feature type="coiled-coil region" evidence="8">
    <location>
        <begin position="300"/>
        <end position="344"/>
    </location>
</feature>
<dbReference type="PANTHER" id="PTHR23168:SF0">
    <property type="entry name" value="MITOTIC SPINDLE ASSEMBLY CHECKPOINT PROTEIN MAD1"/>
    <property type="match status" value="1"/>
</dbReference>
<gene>
    <name evidence="10" type="ORF">PVAG01_01035</name>
</gene>
<dbReference type="Gene3D" id="1.20.5.170">
    <property type="match status" value="1"/>
</dbReference>
<comment type="similarity">
    <text evidence="2">Belongs to the MAD1 family.</text>
</comment>
<sequence length="752" mass="85725">MRAHTPQDTGDPPQRRSSITGHRTSMGSSLPRGQSRISIMRAANSQPSFDFLTGAESTTSRRRSRIASGETARERQPEPEIDYERRRKEIDELKTEVKSLKYALDSDKQEEELTKLRHDTELRETRRKAEDDFKKMQSAEGERLKAIRQYESLLKEMTEIRDAARNEKAALERRVRDVEESKRVLQEEVDDTRTEQEESVRNVERRAAELESRNQTLQQTVEELHQDSERREASLLETQQSLAEKETTVGSLEAEVLRLKAQTGDADTLGIIKRELSEQVAHIRTLEATNREQAAELKHFRRLHKSIEVVEEEKRSLQRQVDSIEGLQNELGEARIQRQRLEDERLAWTAYLQSQAGADGEPEFDSPEAIARALVEERLHTATLVERLGGVEAAISEKENAIQAYEAEKATLLAQIEQAKTTGGGGDSKSRLRMERQRSLAIKEVEYLRAQLKAFDSEETTFQSENTDAQKLQRIQELEDMVDKYRQEVQTLEGDLAKTESTPALDTVGNKRPRASSEDNEQLGQLTRKNRKLQEEISTLQTSIKVLKKELSVTKERLEVATTQSKTRILSLRSNPTSDAEAIKLSTLTALRKENADLMSQLQNGHPQSVPVSALQASQRDVQDAYQELSSEKKRNDRLKKVWASKTMEFREAVSSILGWDVMFLPNGKMKVTSFFYHSQDDAENSIEFDGERGTMKISGGPQSAFAKKIHDQVKFWVKERSSIPCLLAALTLEFFEESRIGEDGVTRRIEV</sequence>
<keyword evidence="8" id="KW-0175">Coiled coil</keyword>
<evidence type="ECO:0000313" key="11">
    <source>
        <dbReference type="Proteomes" id="UP001629113"/>
    </source>
</evidence>